<gene>
    <name evidence="1" type="ORF">EVAR_63656_1</name>
</gene>
<sequence length="124" mass="13810">MSKKGKLVLLVKTGANSSIVKKEAMNVFPGESIPKAKMLKGVSTTLDVVKLDVVPHYMRHMSVKLIISERHALVKCSDSSPVFQENRAIVHRKEISPQVYMGDTLVNVEKRVEEVLSLRKRGIG</sequence>
<reference evidence="1 2" key="1">
    <citation type="journal article" date="2019" name="Commun. Biol.">
        <title>The bagworm genome reveals a unique fibroin gene that provides high tensile strength.</title>
        <authorList>
            <person name="Kono N."/>
            <person name="Nakamura H."/>
            <person name="Ohtoshi R."/>
            <person name="Tomita M."/>
            <person name="Numata K."/>
            <person name="Arakawa K."/>
        </authorList>
    </citation>
    <scope>NUCLEOTIDE SEQUENCE [LARGE SCALE GENOMIC DNA]</scope>
</reference>
<evidence type="ECO:0000313" key="2">
    <source>
        <dbReference type="Proteomes" id="UP000299102"/>
    </source>
</evidence>
<organism evidence="1 2">
    <name type="scientific">Eumeta variegata</name>
    <name type="common">Bagworm moth</name>
    <name type="synonym">Eumeta japonica</name>
    <dbReference type="NCBI Taxonomy" id="151549"/>
    <lineage>
        <taxon>Eukaryota</taxon>
        <taxon>Metazoa</taxon>
        <taxon>Ecdysozoa</taxon>
        <taxon>Arthropoda</taxon>
        <taxon>Hexapoda</taxon>
        <taxon>Insecta</taxon>
        <taxon>Pterygota</taxon>
        <taxon>Neoptera</taxon>
        <taxon>Endopterygota</taxon>
        <taxon>Lepidoptera</taxon>
        <taxon>Glossata</taxon>
        <taxon>Ditrysia</taxon>
        <taxon>Tineoidea</taxon>
        <taxon>Psychidae</taxon>
        <taxon>Oiketicinae</taxon>
        <taxon>Eumeta</taxon>
    </lineage>
</organism>
<accession>A0A4C2AFA9</accession>
<evidence type="ECO:0000313" key="1">
    <source>
        <dbReference type="EMBL" id="GBP97487.1"/>
    </source>
</evidence>
<dbReference type="EMBL" id="BGZK01002942">
    <property type="protein sequence ID" value="GBP97487.1"/>
    <property type="molecule type" value="Genomic_DNA"/>
</dbReference>
<proteinExistence type="predicted"/>
<name>A0A4C2AFA9_EUMVA</name>
<dbReference type="Proteomes" id="UP000299102">
    <property type="component" value="Unassembled WGS sequence"/>
</dbReference>
<comment type="caution">
    <text evidence="1">The sequence shown here is derived from an EMBL/GenBank/DDBJ whole genome shotgun (WGS) entry which is preliminary data.</text>
</comment>
<protein>
    <submittedName>
        <fullName evidence="1">Uncharacterized protein</fullName>
    </submittedName>
</protein>
<dbReference type="AlphaFoldDB" id="A0A4C2AFA9"/>
<keyword evidence="2" id="KW-1185">Reference proteome</keyword>